<reference evidence="6" key="1">
    <citation type="journal article" date="2013" name="Genome Announc.">
        <title>Draft genome sequence of the ascomycete Phaeoacremonium aleophilum strain UCR-PA7, a causal agent of the esca disease complex in grapevines.</title>
        <authorList>
            <person name="Blanco-Ulate B."/>
            <person name="Rolshausen P."/>
            <person name="Cantu D."/>
        </authorList>
    </citation>
    <scope>NUCLEOTIDE SEQUENCE [LARGE SCALE GENOMIC DNA]</scope>
    <source>
        <strain evidence="6">UCR-PA7</strain>
    </source>
</reference>
<evidence type="ECO:0000313" key="6">
    <source>
        <dbReference type="Proteomes" id="UP000014074"/>
    </source>
</evidence>
<dbReference type="AlphaFoldDB" id="R8BTD9"/>
<evidence type="ECO:0000256" key="1">
    <source>
        <dbReference type="ARBA" id="ARBA00006110"/>
    </source>
</evidence>
<dbReference type="CDD" id="cd12293">
    <property type="entry name" value="dRRM_Rrp7p"/>
    <property type="match status" value="1"/>
</dbReference>
<dbReference type="HOGENOM" id="CLU_036234_1_1_1"/>
<evidence type="ECO:0000256" key="2">
    <source>
        <dbReference type="SAM" id="MobiDB-lite"/>
    </source>
</evidence>
<dbReference type="InterPro" id="IPR040446">
    <property type="entry name" value="RRP7"/>
</dbReference>
<dbReference type="CDD" id="cd12950">
    <property type="entry name" value="RRP7_Rrp7p"/>
    <property type="match status" value="1"/>
</dbReference>
<name>R8BTD9_PHAM7</name>
<dbReference type="GeneID" id="19322001"/>
<feature type="domain" description="Ribosomal RNA-processing protein 7 C-terminal" evidence="3">
    <location>
        <begin position="191"/>
        <end position="311"/>
    </location>
</feature>
<protein>
    <submittedName>
        <fullName evidence="5">Putative meiotic recombination protein dmc1 protein</fullName>
    </submittedName>
</protein>
<dbReference type="Proteomes" id="UP000014074">
    <property type="component" value="Unassembled WGS sequence"/>
</dbReference>
<dbReference type="EMBL" id="KB932905">
    <property type="protein sequence ID" value="EOO02663.1"/>
    <property type="molecule type" value="Genomic_DNA"/>
</dbReference>
<dbReference type="RefSeq" id="XP_007912583.1">
    <property type="nucleotide sequence ID" value="XM_007914392.1"/>
</dbReference>
<organism evidence="5 6">
    <name type="scientific">Phaeoacremonium minimum (strain UCR-PA7)</name>
    <name type="common">Esca disease fungus</name>
    <name type="synonym">Togninia minima</name>
    <dbReference type="NCBI Taxonomy" id="1286976"/>
    <lineage>
        <taxon>Eukaryota</taxon>
        <taxon>Fungi</taxon>
        <taxon>Dikarya</taxon>
        <taxon>Ascomycota</taxon>
        <taxon>Pezizomycotina</taxon>
        <taxon>Sordariomycetes</taxon>
        <taxon>Sordariomycetidae</taxon>
        <taxon>Togniniales</taxon>
        <taxon>Togniniaceae</taxon>
        <taxon>Phaeoacremonium</taxon>
    </lineage>
</organism>
<dbReference type="InterPro" id="IPR040447">
    <property type="entry name" value="RRM_Rrp7"/>
</dbReference>
<dbReference type="eggNOG" id="KOG4008">
    <property type="taxonomic scope" value="Eukaryota"/>
</dbReference>
<dbReference type="GO" id="GO:0034456">
    <property type="term" value="C:UTP-C complex"/>
    <property type="evidence" value="ECO:0007669"/>
    <property type="project" value="TreeGrafter"/>
</dbReference>
<evidence type="ECO:0000313" key="5">
    <source>
        <dbReference type="EMBL" id="EOO02663.1"/>
    </source>
</evidence>
<dbReference type="KEGG" id="tmn:UCRPA7_1813"/>
<evidence type="ECO:0000259" key="4">
    <source>
        <dbReference type="Pfam" id="PF17799"/>
    </source>
</evidence>
<dbReference type="Pfam" id="PF12923">
    <property type="entry name" value="RRP7"/>
    <property type="match status" value="1"/>
</dbReference>
<accession>R8BTD9</accession>
<dbReference type="PANTHER" id="PTHR13191">
    <property type="entry name" value="RIBOSOMAL RNA PROCESSING PROTEIN 7-RELATED"/>
    <property type="match status" value="1"/>
</dbReference>
<dbReference type="OrthoDB" id="5390at2759"/>
<feature type="region of interest" description="Disordered" evidence="2">
    <location>
        <begin position="102"/>
        <end position="123"/>
    </location>
</feature>
<gene>
    <name evidence="5" type="ORF">UCRPA7_1813</name>
</gene>
<dbReference type="InterPro" id="IPR024326">
    <property type="entry name" value="RRP7_C"/>
</dbReference>
<keyword evidence="6" id="KW-1185">Reference proteome</keyword>
<dbReference type="GO" id="GO:0000028">
    <property type="term" value="P:ribosomal small subunit assembly"/>
    <property type="evidence" value="ECO:0007669"/>
    <property type="project" value="TreeGrafter"/>
</dbReference>
<comment type="similarity">
    <text evidence="1">Belongs to the RRP7 family.</text>
</comment>
<proteinExistence type="inferred from homology"/>
<dbReference type="Gene3D" id="6.10.250.1770">
    <property type="match status" value="1"/>
</dbReference>
<dbReference type="GO" id="GO:0032545">
    <property type="term" value="C:CURI complex"/>
    <property type="evidence" value="ECO:0007669"/>
    <property type="project" value="TreeGrafter"/>
</dbReference>
<dbReference type="GO" id="GO:0006364">
    <property type="term" value="P:rRNA processing"/>
    <property type="evidence" value="ECO:0007669"/>
    <property type="project" value="TreeGrafter"/>
</dbReference>
<dbReference type="PANTHER" id="PTHR13191:SF0">
    <property type="entry name" value="RIBOSOMAL RNA-PROCESSING PROTEIN 7 HOMOLOG A-RELATED"/>
    <property type="match status" value="1"/>
</dbReference>
<feature type="domain" description="Rrp7 RRM-like N-terminal" evidence="4">
    <location>
        <begin position="8"/>
        <end position="188"/>
    </location>
</feature>
<evidence type="ECO:0000259" key="3">
    <source>
        <dbReference type="Pfam" id="PF12923"/>
    </source>
</evidence>
<dbReference type="Pfam" id="PF17799">
    <property type="entry name" value="RRM_Rrp7"/>
    <property type="match status" value="1"/>
</dbReference>
<sequence length="312" mass="35545">MASVPREIGDFSVLPISIPPLPAYSYSVIHYVYARRNAPKLPTAHDSRSLFLTNVPVDSTEAHFRAIFSDLVGNGRFESITFEADKSASPASLEPAQAARLASISRKRKRNDSESDEEDEEIARMPETWSRRLVKSGSTAVVLLADEKSVDLVLKAITKVHKTKKYPVWGESIGSKVPALGSQWLRSHNRLSYPDKEALQNSVDAFFTLFNKKEQEANELAKRLRNEPDEDGFVTVTRGGRNAPARSDEAEEARRKMLEKQEKKKTEMTNFYRFQLRERKKAEQAELLKRFEEDRKKVSAMKEKRGKFRPEA</sequence>